<keyword evidence="2" id="KW-1185">Reference proteome</keyword>
<reference evidence="2" key="1">
    <citation type="journal article" date="2014" name="Nat. Commun.">
        <title>The emerging biofuel crop Camelina sativa retains a highly undifferentiated hexaploid genome structure.</title>
        <authorList>
            <person name="Kagale S."/>
            <person name="Koh C."/>
            <person name="Nixon J."/>
            <person name="Bollina V."/>
            <person name="Clarke W.E."/>
            <person name="Tuteja R."/>
            <person name="Spillane C."/>
            <person name="Robinson S.J."/>
            <person name="Links M.G."/>
            <person name="Clarke C."/>
            <person name="Higgins E.E."/>
            <person name="Huebert T."/>
            <person name="Sharpe A.G."/>
            <person name="Parkin I.A."/>
        </authorList>
    </citation>
    <scope>NUCLEOTIDE SEQUENCE [LARGE SCALE GENOMIC DNA]</scope>
    <source>
        <strain evidence="2">cv. DH55</strain>
    </source>
</reference>
<feature type="region of interest" description="Disordered" evidence="1">
    <location>
        <begin position="145"/>
        <end position="189"/>
    </location>
</feature>
<dbReference type="Proteomes" id="UP000694864">
    <property type="component" value="Chromosome 7"/>
</dbReference>
<gene>
    <name evidence="3" type="primary">LOC104700106</name>
</gene>
<dbReference type="GeneID" id="104700106"/>
<organism evidence="2 3">
    <name type="scientific">Camelina sativa</name>
    <name type="common">False flax</name>
    <name type="synonym">Myagrum sativum</name>
    <dbReference type="NCBI Taxonomy" id="90675"/>
    <lineage>
        <taxon>Eukaryota</taxon>
        <taxon>Viridiplantae</taxon>
        <taxon>Streptophyta</taxon>
        <taxon>Embryophyta</taxon>
        <taxon>Tracheophyta</taxon>
        <taxon>Spermatophyta</taxon>
        <taxon>Magnoliopsida</taxon>
        <taxon>eudicotyledons</taxon>
        <taxon>Gunneridae</taxon>
        <taxon>Pentapetalae</taxon>
        <taxon>rosids</taxon>
        <taxon>malvids</taxon>
        <taxon>Brassicales</taxon>
        <taxon>Brassicaceae</taxon>
        <taxon>Camelineae</taxon>
        <taxon>Camelina</taxon>
    </lineage>
</organism>
<sequence>MGCFMGCFGLSSNKKRRSSIRKILPRDQRICSYEPLLHSSDPTDFSTFVDNPQKISNSNLRGEVEEDEEKKKMTKKTRKRVRFDLNVQTYEPILPPTFENDCSDNEEGERIKGSSVIDKKPEDLSCRPVYPSNYRYHNCVTSFEDEDDEMGYGESDLEDEDYYTDDETDYEDDADDEEEEEEKDQDVTPLLNPVENLAQWKAVKARPVKLKREMKENVEADKDHHQATPLLKEIIVNASLSNWIASPKSYHGNGSSKRSPIVDITNMENR</sequence>
<dbReference type="RefSeq" id="XP_010413872.1">
    <property type="nucleotide sequence ID" value="XM_010415570.2"/>
</dbReference>
<evidence type="ECO:0000256" key="1">
    <source>
        <dbReference type="SAM" id="MobiDB-lite"/>
    </source>
</evidence>
<dbReference type="PANTHER" id="PTHR33318">
    <property type="entry name" value="ASPARTYL/GLUTAMYL-TRNA(ASN/GLN) AMIDOTRANSFERASE SUBUNIT"/>
    <property type="match status" value="1"/>
</dbReference>
<accession>A0ABM0SNM0</accession>
<proteinExistence type="predicted"/>
<reference evidence="3" key="2">
    <citation type="submission" date="2025-08" db="UniProtKB">
        <authorList>
            <consortium name="RefSeq"/>
        </authorList>
    </citation>
    <scope>IDENTIFICATION</scope>
    <source>
        <tissue evidence="3">Leaf</tissue>
    </source>
</reference>
<dbReference type="InterPro" id="IPR039300">
    <property type="entry name" value="JASON"/>
</dbReference>
<feature type="region of interest" description="Disordered" evidence="1">
    <location>
        <begin position="248"/>
        <end position="270"/>
    </location>
</feature>
<protein>
    <submittedName>
        <fullName evidence="3">FK506-binding nuclear protein-like</fullName>
    </submittedName>
</protein>
<dbReference type="PANTHER" id="PTHR33318:SF16">
    <property type="entry name" value="FK506-BINDING NUCLEAR-LIKE PROTEIN"/>
    <property type="match status" value="1"/>
</dbReference>
<evidence type="ECO:0000313" key="3">
    <source>
        <dbReference type="RefSeq" id="XP_010413872.1"/>
    </source>
</evidence>
<name>A0ABM0SNM0_CAMSA</name>
<evidence type="ECO:0000313" key="2">
    <source>
        <dbReference type="Proteomes" id="UP000694864"/>
    </source>
</evidence>
<feature type="compositionally biased region" description="Acidic residues" evidence="1">
    <location>
        <begin position="145"/>
        <end position="184"/>
    </location>
</feature>
<feature type="region of interest" description="Disordered" evidence="1">
    <location>
        <begin position="96"/>
        <end position="116"/>
    </location>
</feature>